<comment type="similarity">
    <text evidence="2">Belongs to the asparagine synthetase family.</text>
</comment>
<dbReference type="GO" id="GO:0006529">
    <property type="term" value="P:asparagine biosynthetic process"/>
    <property type="evidence" value="ECO:0007669"/>
    <property type="project" value="UniProtKB-KW"/>
</dbReference>
<evidence type="ECO:0000256" key="9">
    <source>
        <dbReference type="PIRSR" id="PIRSR001589-1"/>
    </source>
</evidence>
<dbReference type="InterPro" id="IPR017932">
    <property type="entry name" value="GATase_2_dom"/>
</dbReference>
<evidence type="ECO:0000313" key="13">
    <source>
        <dbReference type="EMBL" id="MTD57010.1"/>
    </source>
</evidence>
<dbReference type="GO" id="GO:0004066">
    <property type="term" value="F:asparagine synthase (glutamine-hydrolyzing) activity"/>
    <property type="evidence" value="ECO:0007669"/>
    <property type="project" value="UniProtKB-EC"/>
</dbReference>
<dbReference type="OrthoDB" id="9763290at2"/>
<keyword evidence="14" id="KW-1185">Reference proteome</keyword>
<keyword evidence="9" id="KW-0028">Amino-acid biosynthesis</keyword>
<dbReference type="InterPro" id="IPR051786">
    <property type="entry name" value="ASN_synthetase/amidase"/>
</dbReference>
<evidence type="ECO:0000259" key="12">
    <source>
        <dbReference type="PROSITE" id="PS51278"/>
    </source>
</evidence>
<comment type="caution">
    <text evidence="13">The sequence shown here is derived from an EMBL/GenBank/DDBJ whole genome shotgun (WGS) entry which is preliminary data.</text>
</comment>
<dbReference type="PIRSF" id="PIRSF001589">
    <property type="entry name" value="Asn_synthetase_glu-h"/>
    <property type="match status" value="1"/>
</dbReference>
<protein>
    <recommendedName>
        <fullName evidence="3">asparagine synthase (glutamine-hydrolyzing)</fullName>
        <ecNumber evidence="3">6.3.5.4</ecNumber>
    </recommendedName>
</protein>
<dbReference type="PANTHER" id="PTHR43284">
    <property type="entry name" value="ASPARAGINE SYNTHETASE (GLUTAMINE-HYDROLYZING)"/>
    <property type="match status" value="1"/>
</dbReference>
<dbReference type="InterPro" id="IPR006426">
    <property type="entry name" value="Asn_synth_AEB"/>
</dbReference>
<dbReference type="PROSITE" id="PS51278">
    <property type="entry name" value="GATASE_TYPE_2"/>
    <property type="match status" value="1"/>
</dbReference>
<dbReference type="Pfam" id="PF00733">
    <property type="entry name" value="Asn_synthase"/>
    <property type="match status" value="1"/>
</dbReference>
<evidence type="ECO:0000256" key="8">
    <source>
        <dbReference type="ARBA" id="ARBA00048741"/>
    </source>
</evidence>
<keyword evidence="5 10" id="KW-0067">ATP-binding</keyword>
<evidence type="ECO:0000256" key="5">
    <source>
        <dbReference type="ARBA" id="ARBA00022840"/>
    </source>
</evidence>
<keyword evidence="4 10" id="KW-0547">Nucleotide-binding</keyword>
<feature type="binding site" evidence="10">
    <location>
        <position position="104"/>
    </location>
    <ligand>
        <name>L-glutamine</name>
        <dbReference type="ChEBI" id="CHEBI:58359"/>
    </ligand>
</feature>
<dbReference type="InterPro" id="IPR033738">
    <property type="entry name" value="AsnB_N"/>
</dbReference>
<evidence type="ECO:0000256" key="3">
    <source>
        <dbReference type="ARBA" id="ARBA00012737"/>
    </source>
</evidence>
<evidence type="ECO:0000256" key="1">
    <source>
        <dbReference type="ARBA" id="ARBA00005187"/>
    </source>
</evidence>
<evidence type="ECO:0000256" key="2">
    <source>
        <dbReference type="ARBA" id="ARBA00005752"/>
    </source>
</evidence>
<keyword evidence="13" id="KW-0436">Ligase</keyword>
<evidence type="ECO:0000256" key="4">
    <source>
        <dbReference type="ARBA" id="ARBA00022741"/>
    </source>
</evidence>
<dbReference type="EC" id="6.3.5.4" evidence="3"/>
<dbReference type="NCBIfam" id="TIGR01536">
    <property type="entry name" value="asn_synth_AEB"/>
    <property type="match status" value="1"/>
</dbReference>
<dbReference type="Gene3D" id="3.60.20.10">
    <property type="entry name" value="Glutamine Phosphoribosylpyrophosphate, subunit 1, domain 1"/>
    <property type="match status" value="1"/>
</dbReference>
<dbReference type="GO" id="GO:0005829">
    <property type="term" value="C:cytosol"/>
    <property type="evidence" value="ECO:0007669"/>
    <property type="project" value="TreeGrafter"/>
</dbReference>
<keyword evidence="7 9" id="KW-0315">Glutamine amidotransferase</keyword>
<dbReference type="RefSeq" id="WP_154759152.1">
    <property type="nucleotide sequence ID" value="NZ_WMBA01000042.1"/>
</dbReference>
<accession>A0A6N7Z7F0</accession>
<dbReference type="AlphaFoldDB" id="A0A6N7Z7F0"/>
<evidence type="ECO:0000256" key="11">
    <source>
        <dbReference type="PIRSR" id="PIRSR001589-3"/>
    </source>
</evidence>
<evidence type="ECO:0000256" key="10">
    <source>
        <dbReference type="PIRSR" id="PIRSR001589-2"/>
    </source>
</evidence>
<evidence type="ECO:0000313" key="14">
    <source>
        <dbReference type="Proteomes" id="UP000440096"/>
    </source>
</evidence>
<sequence>MCGIAGIIDESDKFGASEYVTKMLLAQQHRGPDHVSSAATPPGRRQATLGSVRLSINDKSARGLQPFSTPGGEIWGVINGEIYNWRSLRDQLAGSGHRFHSDCDAEIVPYLFLEYGPDFVKHINGMFAVAIWDDRERVLTLARDRMGEKPLFYSRSGSTLIFASEIRAMATCPLVDRSIDLHSISEFFTFRCVPYPNTLLSQVKRVPPGSLLRYSPESGALEVSRYWMPDLFSEPLTDIDLAADELGSLVTEAVRLRSDPGSGAALGVTLSGGVDSSTIAAMTRRHVGGDVPLDAFTTKVDGDFEDEEAISQVCGRNKLTLHETDCSLGDIGLVHDIVRKTLEPVGAGMIVPAYQSFRTAANRHHRVLLSGEGSDELFAGYSGRLILDSLLLRWPVLRDAEQRTALAENPQLSRALRRQAENPPATDDPLDRYVWWDDDNAYDAGLRHKILDDGIGRLDPLERLRQLDSMSDGATHENRMLWLETQLRLEAFMLPIVDRSSMATSVESRAPLLDPSIVEFAYRVPAGMKLRHGREKYILRHMGQRMSLLPGYVLWQKKHPFSGPISIWMENIDADLAHATFSDDSRLAEFLDMQAVRQIRKELTESTLSGYDQKLYSDILFGCLILAVWLDSLAQVN</sequence>
<reference evidence="13 14" key="1">
    <citation type="submission" date="2019-11" db="EMBL/GenBank/DDBJ databases">
        <title>Draft genome of Amycolatopsis RM579.</title>
        <authorList>
            <person name="Duangmal K."/>
            <person name="Mingma R."/>
        </authorList>
    </citation>
    <scope>NUCLEOTIDE SEQUENCE [LARGE SCALE GENOMIC DNA]</scope>
    <source>
        <strain evidence="13 14">RM579</strain>
    </source>
</reference>
<comment type="pathway">
    <text evidence="1">Amino-acid biosynthesis; L-asparagine biosynthesis; L-asparagine from L-aspartate (L-Gln route): step 1/1.</text>
</comment>
<dbReference type="PANTHER" id="PTHR43284:SF1">
    <property type="entry name" value="ASPARAGINE SYNTHETASE"/>
    <property type="match status" value="1"/>
</dbReference>
<dbReference type="CDD" id="cd01991">
    <property type="entry name" value="Asn_synthase_B_C"/>
    <property type="match status" value="1"/>
</dbReference>
<dbReference type="SUPFAM" id="SSF52402">
    <property type="entry name" value="Adenine nucleotide alpha hydrolases-like"/>
    <property type="match status" value="1"/>
</dbReference>
<dbReference type="CDD" id="cd00712">
    <property type="entry name" value="AsnB"/>
    <property type="match status" value="1"/>
</dbReference>
<comment type="catalytic activity">
    <reaction evidence="8">
        <text>L-aspartate + L-glutamine + ATP + H2O = L-asparagine + L-glutamate + AMP + diphosphate + H(+)</text>
        <dbReference type="Rhea" id="RHEA:12228"/>
        <dbReference type="ChEBI" id="CHEBI:15377"/>
        <dbReference type="ChEBI" id="CHEBI:15378"/>
        <dbReference type="ChEBI" id="CHEBI:29985"/>
        <dbReference type="ChEBI" id="CHEBI:29991"/>
        <dbReference type="ChEBI" id="CHEBI:30616"/>
        <dbReference type="ChEBI" id="CHEBI:33019"/>
        <dbReference type="ChEBI" id="CHEBI:58048"/>
        <dbReference type="ChEBI" id="CHEBI:58359"/>
        <dbReference type="ChEBI" id="CHEBI:456215"/>
        <dbReference type="EC" id="6.3.5.4"/>
    </reaction>
</comment>
<dbReference type="Pfam" id="PF13537">
    <property type="entry name" value="GATase_7"/>
    <property type="match status" value="1"/>
</dbReference>
<feature type="active site" description="For GATase activity" evidence="9">
    <location>
        <position position="2"/>
    </location>
</feature>
<gene>
    <name evidence="13" type="primary">asnB</name>
    <name evidence="13" type="ORF">GKO32_23985</name>
</gene>
<dbReference type="SUPFAM" id="SSF56235">
    <property type="entry name" value="N-terminal nucleophile aminohydrolases (Ntn hydrolases)"/>
    <property type="match status" value="1"/>
</dbReference>
<evidence type="ECO:0000256" key="6">
    <source>
        <dbReference type="ARBA" id="ARBA00022888"/>
    </source>
</evidence>
<name>A0A6N7Z7F0_9PSEU</name>
<feature type="site" description="Important for beta-aspartyl-AMP intermediate formation" evidence="11">
    <location>
        <position position="372"/>
    </location>
</feature>
<dbReference type="InterPro" id="IPR029055">
    <property type="entry name" value="Ntn_hydrolases_N"/>
</dbReference>
<feature type="domain" description="Glutamine amidotransferase type-2" evidence="12">
    <location>
        <begin position="2"/>
        <end position="217"/>
    </location>
</feature>
<keyword evidence="6 9" id="KW-0061">Asparagine biosynthesis</keyword>
<proteinExistence type="inferred from homology"/>
<dbReference type="GO" id="GO:0005524">
    <property type="term" value="F:ATP binding"/>
    <property type="evidence" value="ECO:0007669"/>
    <property type="project" value="UniProtKB-KW"/>
</dbReference>
<feature type="binding site" evidence="10">
    <location>
        <begin position="370"/>
        <end position="371"/>
    </location>
    <ligand>
        <name>ATP</name>
        <dbReference type="ChEBI" id="CHEBI:30616"/>
    </ligand>
</feature>
<dbReference type="EMBL" id="WMBA01000042">
    <property type="protein sequence ID" value="MTD57010.1"/>
    <property type="molecule type" value="Genomic_DNA"/>
</dbReference>
<dbReference type="InterPro" id="IPR014729">
    <property type="entry name" value="Rossmann-like_a/b/a_fold"/>
</dbReference>
<dbReference type="Gene3D" id="3.40.50.620">
    <property type="entry name" value="HUPs"/>
    <property type="match status" value="1"/>
</dbReference>
<organism evidence="13 14">
    <name type="scientific">Amycolatopsis pithecellobii</name>
    <dbReference type="NCBI Taxonomy" id="664692"/>
    <lineage>
        <taxon>Bacteria</taxon>
        <taxon>Bacillati</taxon>
        <taxon>Actinomycetota</taxon>
        <taxon>Actinomycetes</taxon>
        <taxon>Pseudonocardiales</taxon>
        <taxon>Pseudonocardiaceae</taxon>
        <taxon>Amycolatopsis</taxon>
    </lineage>
</organism>
<dbReference type="InterPro" id="IPR001962">
    <property type="entry name" value="Asn_synthase"/>
</dbReference>
<dbReference type="Proteomes" id="UP000440096">
    <property type="component" value="Unassembled WGS sequence"/>
</dbReference>
<evidence type="ECO:0000256" key="7">
    <source>
        <dbReference type="ARBA" id="ARBA00022962"/>
    </source>
</evidence>